<dbReference type="InterPro" id="IPR003114">
    <property type="entry name" value="Phox_assoc"/>
</dbReference>
<dbReference type="PANTHER" id="PTHR22775">
    <property type="entry name" value="SORTING NEXIN"/>
    <property type="match status" value="1"/>
</dbReference>
<keyword evidence="5" id="KW-1185">Reference proteome</keyword>
<protein>
    <submittedName>
        <fullName evidence="4">Sorting nexin-14</fullName>
    </submittedName>
</protein>
<evidence type="ECO:0000313" key="4">
    <source>
        <dbReference type="EMBL" id="KAL5107091.1"/>
    </source>
</evidence>
<dbReference type="EMBL" id="JAKROA010000005">
    <property type="protein sequence ID" value="KAL5107091.1"/>
    <property type="molecule type" value="Genomic_DNA"/>
</dbReference>
<dbReference type="SMART" id="SM00313">
    <property type="entry name" value="PXA"/>
    <property type="match status" value="1"/>
</dbReference>
<gene>
    <name evidence="4" type="ORF">TcWFU_008889</name>
</gene>
<feature type="domain" description="PXA" evidence="3">
    <location>
        <begin position="16"/>
        <end position="262"/>
    </location>
</feature>
<evidence type="ECO:0000256" key="1">
    <source>
        <dbReference type="SAM" id="MobiDB-lite"/>
    </source>
</evidence>
<feature type="compositionally biased region" description="Basic and acidic residues" evidence="1">
    <location>
        <begin position="536"/>
        <end position="545"/>
    </location>
</feature>
<dbReference type="Pfam" id="PF02194">
    <property type="entry name" value="PXA"/>
    <property type="match status" value="1"/>
</dbReference>
<dbReference type="Gene3D" id="3.30.1520.10">
    <property type="entry name" value="Phox-like domain"/>
    <property type="match status" value="1"/>
</dbReference>
<feature type="domain" description="PX" evidence="2">
    <location>
        <begin position="621"/>
        <end position="736"/>
    </location>
</feature>
<dbReference type="Pfam" id="PF00787">
    <property type="entry name" value="PX"/>
    <property type="match status" value="1"/>
</dbReference>
<dbReference type="Proteomes" id="UP001651158">
    <property type="component" value="Unassembled WGS sequence"/>
</dbReference>
<feature type="region of interest" description="Disordered" evidence="1">
    <location>
        <begin position="536"/>
        <end position="575"/>
    </location>
</feature>
<organism evidence="4 5">
    <name type="scientific">Taenia crassiceps</name>
    <dbReference type="NCBI Taxonomy" id="6207"/>
    <lineage>
        <taxon>Eukaryota</taxon>
        <taxon>Metazoa</taxon>
        <taxon>Spiralia</taxon>
        <taxon>Lophotrochozoa</taxon>
        <taxon>Platyhelminthes</taxon>
        <taxon>Cestoda</taxon>
        <taxon>Eucestoda</taxon>
        <taxon>Cyclophyllidea</taxon>
        <taxon>Taeniidae</taxon>
        <taxon>Taenia</taxon>
    </lineage>
</organism>
<evidence type="ECO:0000259" key="2">
    <source>
        <dbReference type="PROSITE" id="PS50195"/>
    </source>
</evidence>
<evidence type="ECO:0000259" key="3">
    <source>
        <dbReference type="PROSITE" id="PS51207"/>
    </source>
</evidence>
<comment type="caution">
    <text evidence="4">The sequence shown here is derived from an EMBL/GenBank/DDBJ whole genome shotgun (WGS) entry which is preliminary data.</text>
</comment>
<dbReference type="PROSITE" id="PS50195">
    <property type="entry name" value="PX"/>
    <property type="match status" value="1"/>
</dbReference>
<dbReference type="PROSITE" id="PS51207">
    <property type="entry name" value="PXA"/>
    <property type="match status" value="1"/>
</dbReference>
<reference evidence="4 5" key="1">
    <citation type="journal article" date="2022" name="Front. Cell. Infect. Microbiol.">
        <title>The Genomes of Two Strains of Taenia crassiceps the Animal Model for the Study of Human Cysticercosis.</title>
        <authorList>
            <person name="Bobes R.J."/>
            <person name="Estrada K."/>
            <person name="Rios-Valencia D.G."/>
            <person name="Calderon-Gallegos A."/>
            <person name="de la Torre P."/>
            <person name="Carrero J.C."/>
            <person name="Sanchez-Flores A."/>
            <person name="Laclette J.P."/>
        </authorList>
    </citation>
    <scope>NUCLEOTIDE SEQUENCE [LARGE SCALE GENOMIC DNA]</scope>
    <source>
        <strain evidence="4">WFUcys</strain>
    </source>
</reference>
<evidence type="ECO:0000313" key="5">
    <source>
        <dbReference type="Proteomes" id="UP001651158"/>
    </source>
</evidence>
<dbReference type="InterPro" id="IPR036871">
    <property type="entry name" value="PX_dom_sf"/>
</dbReference>
<dbReference type="SMART" id="SM00312">
    <property type="entry name" value="PX"/>
    <property type="match status" value="1"/>
</dbReference>
<sequence length="1090" mass="124322">MRHSRSYFDPRVPKLSFHANENLQNIFDLIIDRFILRWFSQLTDDEKFTADTKAQLQHICSVDVSNLIEQKLLPCVVHHVEHLLTLTNVFSHLDAFFESTADSSEDEVPLQPPLADDLILQRLFSADHLHPALQSRQAESLYLQGIVRQLLPHLLIPPGLKQRNKVEVRKPPAWNGAAQAINLIDQAFSSALFHHQMPNQTSVRNNCLADHKPDSNHTQTAQCAQTLLTEILANHVLLPALDSIANPDSLNTVFLYLIDPIADDTDYPPNAPMVPLLNSYINDWFKNSKELPRSMRMEALLQQPKQLANFVQYMKSINCSTIMTVLLLMFEVVNKIETESVSPELCKRLKAPLQQLLLLLHSGRVLASEELNQYQQHNNWSSNLLTECRQCGRAITPIGASRLPQLLSLSPRLTTVISEAIDSASADANADPLCVARLVHTPEWTSAYKTMCRTMETLYLPAYMESPEYLGRMGAPSAISSPGYQFFPGDVVANFDMENTLGSLDSNLSRRFYKSPKQSNSFSYINELNHLDVTSRAKSVARDDMSTTTSRRSGRLRPRRRPTPPSPTEPSKMTEDDLDFSKWRVSIPFYTSASRSSSVGGRGGFKTPADPPAAATPLIFMMMNPEQPDFSLFPFAAPSQGYYTVIADREVNGKTVSSRVRRKYAEFYVLEQRLVEFHGSLISHRLHARRYGAQSHHFLESMKSYFERFLWYLLNQPFLRTSELMYTFLTSSSVEFTSSNLSDIRLGKFVKSMPILLAKEKGQFTDKFLTAFRSSCFVPPTQKVASTEGHNRVEAQSSHSILEHRLRSAIYWNNAGIPVLQKRAHSSECCAMEGSYVTSFYDFFGYLVDNFRKPESKRPPNVEQPDAKRGHDLKTGKFSIYVDFLQWVQRMILHCWSVLKTLWCEAICTLESKGWNLEPLHHSRLLSNSLVTPMAETTGTAAYLPGVLRRAILNVGLALRATQVRDLVDLHMRRQVEQFLRLLVRNDYLAPLLLLLRDSIFFPSPPRSEREKAARREKVYAGLRRLTNRFHLQWFSEDNMLQRRLGRVFEVFQHGKWNKQLTYTLLDHILLELFPDVFVSSPASQITTIT</sequence>
<feature type="compositionally biased region" description="Basic residues" evidence="1">
    <location>
        <begin position="552"/>
        <end position="562"/>
    </location>
</feature>
<dbReference type="InterPro" id="IPR001683">
    <property type="entry name" value="PX_dom"/>
</dbReference>
<proteinExistence type="predicted"/>
<dbReference type="SUPFAM" id="SSF64268">
    <property type="entry name" value="PX domain"/>
    <property type="match status" value="1"/>
</dbReference>
<dbReference type="PANTHER" id="PTHR22775:SF44">
    <property type="entry name" value="SORTING NEXIN-14"/>
    <property type="match status" value="1"/>
</dbReference>
<accession>A0ABR4QC11</accession>
<name>A0ABR4QC11_9CEST</name>